<comment type="similarity">
    <text evidence="1">Belongs to the N-acetylmuramoyl-L-alanine amidase 2 family.</text>
</comment>
<dbReference type="CDD" id="cd06583">
    <property type="entry name" value="PGRP"/>
    <property type="match status" value="1"/>
</dbReference>
<name>A0A7H0I882_9ACTN</name>
<evidence type="ECO:0000313" key="3">
    <source>
        <dbReference type="EMBL" id="QNP68998.1"/>
    </source>
</evidence>
<dbReference type="Proteomes" id="UP000516052">
    <property type="component" value="Chromosome"/>
</dbReference>
<dbReference type="InterPro" id="IPR006619">
    <property type="entry name" value="PGRP_domain_met/bac"/>
</dbReference>
<dbReference type="RefSeq" id="WP_187746037.1">
    <property type="nucleotide sequence ID" value="NZ_CP060828.1"/>
</dbReference>
<dbReference type="GO" id="GO:0008745">
    <property type="term" value="F:N-acetylmuramoyl-L-alanine amidase activity"/>
    <property type="evidence" value="ECO:0007669"/>
    <property type="project" value="InterPro"/>
</dbReference>
<dbReference type="Gene3D" id="3.40.80.10">
    <property type="entry name" value="Peptidoglycan recognition protein-like"/>
    <property type="match status" value="1"/>
</dbReference>
<dbReference type="SUPFAM" id="SSF55846">
    <property type="entry name" value="N-acetylmuramoyl-L-alanine amidase-like"/>
    <property type="match status" value="1"/>
</dbReference>
<dbReference type="InterPro" id="IPR006311">
    <property type="entry name" value="TAT_signal"/>
</dbReference>
<reference evidence="3 4" key="1">
    <citation type="submission" date="2020-08" db="EMBL/GenBank/DDBJ databases">
        <title>A novel species.</title>
        <authorList>
            <person name="Gao J."/>
        </authorList>
    </citation>
    <scope>NUCLEOTIDE SEQUENCE [LARGE SCALE GENOMIC DNA]</scope>
    <source>
        <strain evidence="3 4">CRXT-G-22</strain>
    </source>
</reference>
<dbReference type="Pfam" id="PF01510">
    <property type="entry name" value="Amidase_2"/>
    <property type="match status" value="1"/>
</dbReference>
<dbReference type="InterPro" id="IPR002502">
    <property type="entry name" value="Amidase_domain"/>
</dbReference>
<evidence type="ECO:0000256" key="1">
    <source>
        <dbReference type="ARBA" id="ARBA00007553"/>
    </source>
</evidence>
<sequence length="248" mass="25973">MGRSEQSVSRSAVSPRRVVLLGALGTAATLALGRPASAGPLARAAYPLVTRAAWGADESLRFTAGGTEIWPPEYYPLQTLSLHHTADGSSNPDPAARVRAIYRNDAVGKGYGDLGYHYLIDANGRVYEGRWSGTDGTPAHDAAGRLVTAAHIGSYNSGNLGIALLGTFTDTPVSAAARASLVQLLAELAARHSVDPLATVVYRNPVSGVTRTVAAISGHRDWAATQCPGTLHADLPQLRRDVDQLTVG</sequence>
<protein>
    <submittedName>
        <fullName evidence="3">N-acetylmuramoyl-L-alanine amidase</fullName>
    </submittedName>
</protein>
<dbReference type="GO" id="GO:0009253">
    <property type="term" value="P:peptidoglycan catabolic process"/>
    <property type="evidence" value="ECO:0007669"/>
    <property type="project" value="InterPro"/>
</dbReference>
<evidence type="ECO:0000259" key="2">
    <source>
        <dbReference type="SMART" id="SM00701"/>
    </source>
</evidence>
<dbReference type="PANTHER" id="PTHR11022">
    <property type="entry name" value="PEPTIDOGLYCAN RECOGNITION PROTEIN"/>
    <property type="match status" value="1"/>
</dbReference>
<keyword evidence="4" id="KW-1185">Reference proteome</keyword>
<dbReference type="AlphaFoldDB" id="A0A7H0I882"/>
<dbReference type="SMART" id="SM00701">
    <property type="entry name" value="PGRP"/>
    <property type="match status" value="1"/>
</dbReference>
<accession>A0A7H0I882</accession>
<dbReference type="PANTHER" id="PTHR11022:SF41">
    <property type="entry name" value="PEPTIDOGLYCAN-RECOGNITION PROTEIN LC-RELATED"/>
    <property type="match status" value="1"/>
</dbReference>
<feature type="domain" description="Peptidoglycan recognition protein family" evidence="2">
    <location>
        <begin position="46"/>
        <end position="207"/>
    </location>
</feature>
<dbReference type="EMBL" id="CP060828">
    <property type="protein sequence ID" value="QNP68998.1"/>
    <property type="molecule type" value="Genomic_DNA"/>
</dbReference>
<dbReference type="PROSITE" id="PS51318">
    <property type="entry name" value="TAT"/>
    <property type="match status" value="1"/>
</dbReference>
<gene>
    <name evidence="3" type="ORF">IAG44_05730</name>
</gene>
<organism evidence="3 4">
    <name type="scientific">Streptomyces roseirectus</name>
    <dbReference type="NCBI Taxonomy" id="2768066"/>
    <lineage>
        <taxon>Bacteria</taxon>
        <taxon>Bacillati</taxon>
        <taxon>Actinomycetota</taxon>
        <taxon>Actinomycetes</taxon>
        <taxon>Kitasatosporales</taxon>
        <taxon>Streptomycetaceae</taxon>
        <taxon>Streptomyces</taxon>
    </lineage>
</organism>
<evidence type="ECO:0000313" key="4">
    <source>
        <dbReference type="Proteomes" id="UP000516052"/>
    </source>
</evidence>
<dbReference type="InterPro" id="IPR036505">
    <property type="entry name" value="Amidase/PGRP_sf"/>
</dbReference>
<dbReference type="KEGG" id="sroi:IAG44_05730"/>
<dbReference type="GO" id="GO:0008270">
    <property type="term" value="F:zinc ion binding"/>
    <property type="evidence" value="ECO:0007669"/>
    <property type="project" value="InterPro"/>
</dbReference>
<dbReference type="InterPro" id="IPR015510">
    <property type="entry name" value="PGRP"/>
</dbReference>
<proteinExistence type="inferred from homology"/>